<keyword evidence="2" id="KW-1185">Reference proteome</keyword>
<sequence length="179" mass="20794">MKAGETVNDYFACTFTIANKMKANCENKSDREVVAKILRSMTTKFNYIVCSIDEAQNTSNLSIDELQSSLLVHKRRMISPKEEQVLKVTYGESSTRRRGRGCGRENFDKPTIECFNCHKLGYFQWECQRKESNHTETFEEILLIAWVGQLESDEWFLDPSCSNHMCNRKEILQILMSNL</sequence>
<dbReference type="EMBL" id="SMMG02000007">
    <property type="protein sequence ID" value="KAA3467809.1"/>
    <property type="molecule type" value="Genomic_DNA"/>
</dbReference>
<dbReference type="Proteomes" id="UP000325315">
    <property type="component" value="Unassembled WGS sequence"/>
</dbReference>
<gene>
    <name evidence="1" type="ORF">EPI10_002792</name>
</gene>
<protein>
    <submittedName>
        <fullName evidence="1">Retrovirus-related Pol polyprotein from transposon TNT 1-94</fullName>
    </submittedName>
</protein>
<dbReference type="PANTHER" id="PTHR35317">
    <property type="entry name" value="OS04G0629600 PROTEIN"/>
    <property type="match status" value="1"/>
</dbReference>
<dbReference type="PANTHER" id="PTHR35317:SF34">
    <property type="match status" value="1"/>
</dbReference>
<dbReference type="InterPro" id="IPR036875">
    <property type="entry name" value="Znf_CCHC_sf"/>
</dbReference>
<accession>A0A5B6VF59</accession>
<proteinExistence type="predicted"/>
<organism evidence="1 2">
    <name type="scientific">Gossypium australe</name>
    <dbReference type="NCBI Taxonomy" id="47621"/>
    <lineage>
        <taxon>Eukaryota</taxon>
        <taxon>Viridiplantae</taxon>
        <taxon>Streptophyta</taxon>
        <taxon>Embryophyta</taxon>
        <taxon>Tracheophyta</taxon>
        <taxon>Spermatophyta</taxon>
        <taxon>Magnoliopsida</taxon>
        <taxon>eudicotyledons</taxon>
        <taxon>Gunneridae</taxon>
        <taxon>Pentapetalae</taxon>
        <taxon>rosids</taxon>
        <taxon>malvids</taxon>
        <taxon>Malvales</taxon>
        <taxon>Malvaceae</taxon>
        <taxon>Malvoideae</taxon>
        <taxon>Gossypium</taxon>
    </lineage>
</organism>
<reference evidence="1" key="1">
    <citation type="submission" date="2019-08" db="EMBL/GenBank/DDBJ databases">
        <authorList>
            <person name="Liu F."/>
        </authorList>
    </citation>
    <scope>NUCLEOTIDE SEQUENCE [LARGE SCALE GENOMIC DNA]</scope>
    <source>
        <strain evidence="1">PA1801</strain>
        <tissue evidence="1">Leaf</tissue>
    </source>
</reference>
<evidence type="ECO:0000313" key="2">
    <source>
        <dbReference type="Proteomes" id="UP000325315"/>
    </source>
</evidence>
<dbReference type="Pfam" id="PF14223">
    <property type="entry name" value="Retrotran_gag_2"/>
    <property type="match status" value="1"/>
</dbReference>
<dbReference type="SUPFAM" id="SSF57756">
    <property type="entry name" value="Retrovirus zinc finger-like domains"/>
    <property type="match status" value="1"/>
</dbReference>
<evidence type="ECO:0000313" key="1">
    <source>
        <dbReference type="EMBL" id="KAA3467809.1"/>
    </source>
</evidence>
<dbReference type="GO" id="GO:0003676">
    <property type="term" value="F:nucleic acid binding"/>
    <property type="evidence" value="ECO:0007669"/>
    <property type="project" value="InterPro"/>
</dbReference>
<name>A0A5B6VF59_9ROSI</name>
<dbReference type="GO" id="GO:0008270">
    <property type="term" value="F:zinc ion binding"/>
    <property type="evidence" value="ECO:0007669"/>
    <property type="project" value="InterPro"/>
</dbReference>
<comment type="caution">
    <text evidence="1">The sequence shown here is derived from an EMBL/GenBank/DDBJ whole genome shotgun (WGS) entry which is preliminary data.</text>
</comment>
<dbReference type="OrthoDB" id="2013098at2759"/>
<dbReference type="AlphaFoldDB" id="A0A5B6VF59"/>